<evidence type="ECO:0000313" key="2">
    <source>
        <dbReference type="Proteomes" id="UP000094243"/>
    </source>
</evidence>
<organism evidence="1 2">
    <name type="scientific">Mycolicibacterium holsaticum</name>
    <dbReference type="NCBI Taxonomy" id="152142"/>
    <lineage>
        <taxon>Bacteria</taxon>
        <taxon>Bacillati</taxon>
        <taxon>Actinomycetota</taxon>
        <taxon>Actinomycetes</taxon>
        <taxon>Mycobacteriales</taxon>
        <taxon>Mycobacteriaceae</taxon>
        <taxon>Mycolicibacterium</taxon>
    </lineage>
</organism>
<dbReference type="SUPFAM" id="SSF53756">
    <property type="entry name" value="UDP-Glycosyltransferase/glycogen phosphorylase"/>
    <property type="match status" value="1"/>
</dbReference>
<evidence type="ECO:0008006" key="3">
    <source>
        <dbReference type="Google" id="ProtNLM"/>
    </source>
</evidence>
<gene>
    <name evidence="1" type="ORF">BHQ17_01610</name>
</gene>
<dbReference type="Proteomes" id="UP000094243">
    <property type="component" value="Unassembled WGS sequence"/>
</dbReference>
<dbReference type="OrthoDB" id="9771846at2"/>
<reference evidence="2" key="1">
    <citation type="submission" date="2016-09" db="EMBL/GenBank/DDBJ databases">
        <authorList>
            <person name="Greninger A.L."/>
            <person name="Jerome K.R."/>
            <person name="Mcnair B."/>
            <person name="Wallis C."/>
            <person name="Fang F."/>
        </authorList>
    </citation>
    <scope>NUCLEOTIDE SEQUENCE [LARGE SCALE GENOMIC DNA]</scope>
    <source>
        <strain evidence="2">M7</strain>
    </source>
</reference>
<dbReference type="AlphaFoldDB" id="A0A1E3S226"/>
<dbReference type="RefSeq" id="WP_069403478.1">
    <property type="nucleotide sequence ID" value="NZ_MIGZ01000005.1"/>
</dbReference>
<sequence length="337" mass="36735">MAWPRWFSNPYLPQLIAALREEGIDASASYTLAVCAARLRGGDWLHLHWPGEAHTHRTRWLYSAHAALVGMQLRALKRRGVRIAWTAHNLVPHDDPHPDLGHRARRDMLAVVDHVFVHFAGARTDLAETFGYTGPTTVMPHPHFMDTYPPPAPRAMARARLGLPDDGFVCLAFGRIRPYKGIGSIIQAFRTIAGDRDRLVIAGIREGDVAAELALAQDDPRIVVHARKIPHDDVPLYFGAADVAVTAHREFFTSGTAPLALTMGCPVVGPSVHHLADLAGAQRVFPIQDGPDGLAAGLAHARDAAATIDHAEVRAWTAARLGDWRDAAARVGTVFRG</sequence>
<accession>A0A1E3S226</accession>
<dbReference type="Gene3D" id="3.40.50.2000">
    <property type="entry name" value="Glycogen Phosphorylase B"/>
    <property type="match status" value="1"/>
</dbReference>
<name>A0A1E3S226_9MYCO</name>
<protein>
    <recommendedName>
        <fullName evidence="3">Glycosyl transferase family 1 domain-containing protein</fullName>
    </recommendedName>
</protein>
<comment type="caution">
    <text evidence="1">The sequence shown here is derived from an EMBL/GenBank/DDBJ whole genome shotgun (WGS) entry which is preliminary data.</text>
</comment>
<proteinExistence type="predicted"/>
<dbReference type="EMBL" id="MIGZ01000005">
    <property type="protein sequence ID" value="ODQ96223.1"/>
    <property type="molecule type" value="Genomic_DNA"/>
</dbReference>
<evidence type="ECO:0000313" key="1">
    <source>
        <dbReference type="EMBL" id="ODQ96223.1"/>
    </source>
</evidence>
<keyword evidence="2" id="KW-1185">Reference proteome</keyword>
<dbReference type="Pfam" id="PF13692">
    <property type="entry name" value="Glyco_trans_1_4"/>
    <property type="match status" value="1"/>
</dbReference>